<dbReference type="GO" id="GO:0000976">
    <property type="term" value="F:transcription cis-regulatory region binding"/>
    <property type="evidence" value="ECO:0007669"/>
    <property type="project" value="TreeGrafter"/>
</dbReference>
<dbReference type="PRINTS" id="PR00455">
    <property type="entry name" value="HTHTETR"/>
</dbReference>
<dbReference type="Pfam" id="PF00440">
    <property type="entry name" value="TetR_N"/>
    <property type="match status" value="1"/>
</dbReference>
<proteinExistence type="predicted"/>
<dbReference type="Proteomes" id="UP000035058">
    <property type="component" value="Unassembled WGS sequence"/>
</dbReference>
<keyword evidence="1 2" id="KW-0238">DNA-binding</keyword>
<dbReference type="PANTHER" id="PTHR30055:SF226">
    <property type="entry name" value="HTH-TYPE TRANSCRIPTIONAL REGULATOR PKSA"/>
    <property type="match status" value="1"/>
</dbReference>
<reference evidence="4 5" key="1">
    <citation type="submission" date="2012-08" db="EMBL/GenBank/DDBJ databases">
        <title>Whole genome shotgun sequence of Gordonia namibiensis NBRC 108229.</title>
        <authorList>
            <person name="Isaki-Nakamura S."/>
            <person name="Hosoyama A."/>
            <person name="Tsuchikane K."/>
            <person name="Katsumata H."/>
            <person name="Baba S."/>
            <person name="Yamazaki S."/>
            <person name="Fujita N."/>
        </authorList>
    </citation>
    <scope>NUCLEOTIDE SEQUENCE [LARGE SCALE GENOMIC DNA]</scope>
    <source>
        <strain evidence="4 5">NBRC 108229</strain>
    </source>
</reference>
<dbReference type="SUPFAM" id="SSF46689">
    <property type="entry name" value="Homeodomain-like"/>
    <property type="match status" value="1"/>
</dbReference>
<evidence type="ECO:0000313" key="5">
    <source>
        <dbReference type="Proteomes" id="UP000035058"/>
    </source>
</evidence>
<dbReference type="PROSITE" id="PS50977">
    <property type="entry name" value="HTH_TETR_2"/>
    <property type="match status" value="1"/>
</dbReference>
<sequence>MRKRPRQQRSSFTVEVILEATTQLLGTEGAALTTNGIAETAGVSVGSIYQYFGDKQAIFDELAARHLAAAEAQMVAVLDAHPVEATDWPVVLRAVIAVAVPENSSHGRAHGRLRELASPGVVGDLYAGLADRLIARLVAYLVADGWMPDEAEADLRPMFPALDAQIHQFAGSGLDDDELIARIAAYTERGVAGSALSGRRRRLTRPSWLVACAPRTSGIGARCVAPFRITQHDACAPRTSGIGARCVAPFRITQHVACAPRTHV</sequence>
<feature type="domain" description="HTH tetR-type" evidence="3">
    <location>
        <begin position="11"/>
        <end position="70"/>
    </location>
</feature>
<protein>
    <submittedName>
        <fullName evidence="4">Putative TetR family transcriptional regulator</fullName>
    </submittedName>
</protein>
<evidence type="ECO:0000256" key="2">
    <source>
        <dbReference type="PROSITE-ProRule" id="PRU00335"/>
    </source>
</evidence>
<accession>K6WKX5</accession>
<dbReference type="InterPro" id="IPR050109">
    <property type="entry name" value="HTH-type_TetR-like_transc_reg"/>
</dbReference>
<dbReference type="GO" id="GO:0003700">
    <property type="term" value="F:DNA-binding transcription factor activity"/>
    <property type="evidence" value="ECO:0007669"/>
    <property type="project" value="TreeGrafter"/>
</dbReference>
<dbReference type="EMBL" id="BAHE01000011">
    <property type="protein sequence ID" value="GAC00041.1"/>
    <property type="molecule type" value="Genomic_DNA"/>
</dbReference>
<evidence type="ECO:0000259" key="3">
    <source>
        <dbReference type="PROSITE" id="PS50977"/>
    </source>
</evidence>
<dbReference type="Gene3D" id="1.10.357.10">
    <property type="entry name" value="Tetracycline Repressor, domain 2"/>
    <property type="match status" value="1"/>
</dbReference>
<organism evidence="4 5">
    <name type="scientific">Gordonia namibiensis NBRC 108229</name>
    <dbReference type="NCBI Taxonomy" id="1208314"/>
    <lineage>
        <taxon>Bacteria</taxon>
        <taxon>Bacillati</taxon>
        <taxon>Actinomycetota</taxon>
        <taxon>Actinomycetes</taxon>
        <taxon>Mycobacteriales</taxon>
        <taxon>Gordoniaceae</taxon>
        <taxon>Gordonia</taxon>
    </lineage>
</organism>
<name>K6WKX5_9ACTN</name>
<dbReference type="AlphaFoldDB" id="K6WKX5"/>
<evidence type="ECO:0000256" key="1">
    <source>
        <dbReference type="ARBA" id="ARBA00023125"/>
    </source>
</evidence>
<dbReference type="RefSeq" id="WP_006866264.1">
    <property type="nucleotide sequence ID" value="NZ_BAHE01000011.1"/>
</dbReference>
<dbReference type="InterPro" id="IPR001647">
    <property type="entry name" value="HTH_TetR"/>
</dbReference>
<comment type="caution">
    <text evidence="4">The sequence shown here is derived from an EMBL/GenBank/DDBJ whole genome shotgun (WGS) entry which is preliminary data.</text>
</comment>
<feature type="DNA-binding region" description="H-T-H motif" evidence="2">
    <location>
        <begin position="33"/>
        <end position="52"/>
    </location>
</feature>
<evidence type="ECO:0000313" key="4">
    <source>
        <dbReference type="EMBL" id="GAC00041.1"/>
    </source>
</evidence>
<dbReference type="PANTHER" id="PTHR30055">
    <property type="entry name" value="HTH-TYPE TRANSCRIPTIONAL REGULATOR RUTR"/>
    <property type="match status" value="1"/>
</dbReference>
<dbReference type="InterPro" id="IPR009057">
    <property type="entry name" value="Homeodomain-like_sf"/>
</dbReference>
<keyword evidence="5" id="KW-1185">Reference proteome</keyword>
<gene>
    <name evidence="4" type="ORF">GONAM_11_02200</name>
</gene>